<feature type="compositionally biased region" description="Low complexity" evidence="1">
    <location>
        <begin position="9"/>
        <end position="28"/>
    </location>
</feature>
<accession>A0A9P7GGE4</accession>
<sequence length="302" mass="32668">MSKAQKGASQSSGTPDASASSSGNSTASLDTVSPLESASPLDTASLNMDSSLDTASSSLQVASPFFNMASLSSETPPLNMASPPLETPLSSLQMPPSSSLDPPSPSSHLVSEHVPQPIEVENDATPKPTEIDTILQTPNIIALERDLLGLSPGEFVPRSFLSTISQLQDDIDTWTSAYSLLSCLEGGHLCFNEINHFISTKLNVGGLSRFREIELWRVKSKSAWIISQGLESRFHNILEEASFSNLDIHIILLMRIYYNKLHCLFDILGAEYQLINTAVHFWLQSPSAGVSAILGDVQFFLS</sequence>
<evidence type="ECO:0000256" key="1">
    <source>
        <dbReference type="SAM" id="MobiDB-lite"/>
    </source>
</evidence>
<proteinExistence type="predicted"/>
<evidence type="ECO:0000313" key="3">
    <source>
        <dbReference type="Proteomes" id="UP000717328"/>
    </source>
</evidence>
<evidence type="ECO:0000313" key="2">
    <source>
        <dbReference type="EMBL" id="KAG5650109.1"/>
    </source>
</evidence>
<feature type="region of interest" description="Disordered" evidence="1">
    <location>
        <begin position="76"/>
        <end position="111"/>
    </location>
</feature>
<feature type="compositionally biased region" description="Low complexity" evidence="1">
    <location>
        <begin position="88"/>
        <end position="109"/>
    </location>
</feature>
<name>A0A9P7GGE4_9AGAR</name>
<gene>
    <name evidence="2" type="ORF">H0H81_000712</name>
</gene>
<comment type="caution">
    <text evidence="2">The sequence shown here is derived from an EMBL/GenBank/DDBJ whole genome shotgun (WGS) entry which is preliminary data.</text>
</comment>
<dbReference type="EMBL" id="JABCKI010000552">
    <property type="protein sequence ID" value="KAG5650109.1"/>
    <property type="molecule type" value="Genomic_DNA"/>
</dbReference>
<feature type="compositionally biased region" description="Polar residues" evidence="1">
    <location>
        <begin position="29"/>
        <end position="49"/>
    </location>
</feature>
<feature type="region of interest" description="Disordered" evidence="1">
    <location>
        <begin position="1"/>
        <end position="49"/>
    </location>
</feature>
<reference evidence="2" key="1">
    <citation type="submission" date="2021-02" db="EMBL/GenBank/DDBJ databases">
        <authorList>
            <person name="Nieuwenhuis M."/>
            <person name="Van De Peppel L.J.J."/>
        </authorList>
    </citation>
    <scope>NUCLEOTIDE SEQUENCE</scope>
    <source>
        <strain evidence="2">D49</strain>
    </source>
</reference>
<keyword evidence="3" id="KW-1185">Reference proteome</keyword>
<dbReference type="AlphaFoldDB" id="A0A9P7GGE4"/>
<protein>
    <submittedName>
        <fullName evidence="2">Uncharacterized protein</fullName>
    </submittedName>
</protein>
<reference evidence="2" key="2">
    <citation type="submission" date="2021-10" db="EMBL/GenBank/DDBJ databases">
        <title>Phylogenomics reveals ancestral predisposition of the termite-cultivated fungus Termitomyces towards a domesticated lifestyle.</title>
        <authorList>
            <person name="Auxier B."/>
            <person name="Grum-Grzhimaylo A."/>
            <person name="Cardenas M.E."/>
            <person name="Lodge J.D."/>
            <person name="Laessoe T."/>
            <person name="Pedersen O."/>
            <person name="Smith M.E."/>
            <person name="Kuyper T.W."/>
            <person name="Franco-Molano E.A."/>
            <person name="Baroni T.J."/>
            <person name="Aanen D.K."/>
        </authorList>
    </citation>
    <scope>NUCLEOTIDE SEQUENCE</scope>
    <source>
        <strain evidence="2">D49</strain>
    </source>
</reference>
<organism evidence="2 3">
    <name type="scientific">Sphagnurus paluster</name>
    <dbReference type="NCBI Taxonomy" id="117069"/>
    <lineage>
        <taxon>Eukaryota</taxon>
        <taxon>Fungi</taxon>
        <taxon>Dikarya</taxon>
        <taxon>Basidiomycota</taxon>
        <taxon>Agaricomycotina</taxon>
        <taxon>Agaricomycetes</taxon>
        <taxon>Agaricomycetidae</taxon>
        <taxon>Agaricales</taxon>
        <taxon>Tricholomatineae</taxon>
        <taxon>Lyophyllaceae</taxon>
        <taxon>Sphagnurus</taxon>
    </lineage>
</organism>
<dbReference type="Proteomes" id="UP000717328">
    <property type="component" value="Unassembled WGS sequence"/>
</dbReference>